<evidence type="ECO:0000256" key="6">
    <source>
        <dbReference type="ARBA" id="ARBA00023136"/>
    </source>
</evidence>
<dbReference type="Pfam" id="PF02397">
    <property type="entry name" value="Bac_transf"/>
    <property type="match status" value="1"/>
</dbReference>
<dbReference type="OrthoDB" id="9808602at2"/>
<evidence type="ECO:0000313" key="9">
    <source>
        <dbReference type="EMBL" id="AMY10605.1"/>
    </source>
</evidence>
<comment type="subcellular location">
    <subcellularLocation>
        <location evidence="1">Membrane</location>
        <topology evidence="1">Multi-pass membrane protein</topology>
    </subcellularLocation>
</comment>
<dbReference type="STRING" id="1855912.LuPra_03843"/>
<feature type="transmembrane region" description="Helical" evidence="7">
    <location>
        <begin position="7"/>
        <end position="30"/>
    </location>
</feature>
<reference evidence="10" key="2">
    <citation type="submission" date="2016-04" db="EMBL/GenBank/DDBJ databases">
        <title>First Complete Genome Sequence of a Subdivision 6 Acidobacterium.</title>
        <authorList>
            <person name="Huang S."/>
            <person name="Vieira S."/>
            <person name="Bunk B."/>
            <person name="Riedel T."/>
            <person name="Sproeer C."/>
            <person name="Overmann J."/>
        </authorList>
    </citation>
    <scope>NUCLEOTIDE SEQUENCE [LARGE SCALE GENOMIC DNA]</scope>
    <source>
        <strain evidence="10">DSM 100886 HEG_-6_39</strain>
    </source>
</reference>
<dbReference type="EMBL" id="CP015136">
    <property type="protein sequence ID" value="AMY10605.1"/>
    <property type="molecule type" value="Genomic_DNA"/>
</dbReference>
<dbReference type="InterPro" id="IPR003362">
    <property type="entry name" value="Bact_transf"/>
</dbReference>
<dbReference type="GO" id="GO:0016020">
    <property type="term" value="C:membrane"/>
    <property type="evidence" value="ECO:0007669"/>
    <property type="project" value="UniProtKB-SubCell"/>
</dbReference>
<comment type="similarity">
    <text evidence="2">Belongs to the bacterial sugar transferase family.</text>
</comment>
<dbReference type="SUPFAM" id="SSF51735">
    <property type="entry name" value="NAD(P)-binding Rossmann-fold domains"/>
    <property type="match status" value="1"/>
</dbReference>
<accession>A0A143PPU8</accession>
<evidence type="ECO:0000256" key="5">
    <source>
        <dbReference type="ARBA" id="ARBA00022989"/>
    </source>
</evidence>
<feature type="transmembrane region" description="Helical" evidence="7">
    <location>
        <begin position="298"/>
        <end position="319"/>
    </location>
</feature>
<evidence type="ECO:0000313" key="10">
    <source>
        <dbReference type="Proteomes" id="UP000076079"/>
    </source>
</evidence>
<feature type="transmembrane region" description="Helical" evidence="7">
    <location>
        <begin position="83"/>
        <end position="104"/>
    </location>
</feature>
<dbReference type="AlphaFoldDB" id="A0A143PPU8"/>
<dbReference type="KEGG" id="abac:LuPra_03843"/>
<feature type="transmembrane region" description="Helical" evidence="7">
    <location>
        <begin position="50"/>
        <end position="71"/>
    </location>
</feature>
<evidence type="ECO:0000259" key="8">
    <source>
        <dbReference type="Pfam" id="PF02397"/>
    </source>
</evidence>
<dbReference type="InterPro" id="IPR017475">
    <property type="entry name" value="EPS_sugar_tfrase"/>
</dbReference>
<dbReference type="Gene3D" id="3.40.50.720">
    <property type="entry name" value="NAD(P)-binding Rossmann-like Domain"/>
    <property type="match status" value="1"/>
</dbReference>
<evidence type="ECO:0000256" key="4">
    <source>
        <dbReference type="ARBA" id="ARBA00022692"/>
    </source>
</evidence>
<dbReference type="NCBIfam" id="TIGR03025">
    <property type="entry name" value="EPS_sugtrans"/>
    <property type="match status" value="1"/>
</dbReference>
<protein>
    <submittedName>
        <fullName evidence="9">UDP-glucose:undecaprenyl-phosphate glucose-1-phosphate transferase</fullName>
        <ecNumber evidence="9">2.7.8.31</ecNumber>
    </submittedName>
</protein>
<dbReference type="NCBIfam" id="TIGR03023">
    <property type="entry name" value="WcaJ_sugtrans"/>
    <property type="match status" value="1"/>
</dbReference>
<dbReference type="PANTHER" id="PTHR30576">
    <property type="entry name" value="COLANIC BIOSYNTHESIS UDP-GLUCOSE LIPID CARRIER TRANSFERASE"/>
    <property type="match status" value="1"/>
</dbReference>
<evidence type="ECO:0000256" key="7">
    <source>
        <dbReference type="SAM" id="Phobius"/>
    </source>
</evidence>
<reference evidence="9 10" key="1">
    <citation type="journal article" date="2016" name="Genome Announc.">
        <title>First Complete Genome Sequence of a Subdivision 6 Acidobacterium Strain.</title>
        <authorList>
            <person name="Huang S."/>
            <person name="Vieira S."/>
            <person name="Bunk B."/>
            <person name="Riedel T."/>
            <person name="Sproer C."/>
            <person name="Overmann J."/>
        </authorList>
    </citation>
    <scope>NUCLEOTIDE SEQUENCE [LARGE SCALE GENOMIC DNA]</scope>
    <source>
        <strain evidence="10">DSM 100886 HEG_-6_39</strain>
    </source>
</reference>
<feature type="domain" description="Bacterial sugar transferase" evidence="8">
    <location>
        <begin position="293"/>
        <end position="473"/>
    </location>
</feature>
<dbReference type="EC" id="2.7.8.31" evidence="9"/>
<keyword evidence="4 7" id="KW-0812">Transmembrane</keyword>
<organism evidence="9 10">
    <name type="scientific">Luteitalea pratensis</name>
    <dbReference type="NCBI Taxonomy" id="1855912"/>
    <lineage>
        <taxon>Bacteria</taxon>
        <taxon>Pseudomonadati</taxon>
        <taxon>Acidobacteriota</taxon>
        <taxon>Vicinamibacteria</taxon>
        <taxon>Vicinamibacterales</taxon>
        <taxon>Vicinamibacteraceae</taxon>
        <taxon>Luteitalea</taxon>
    </lineage>
</organism>
<gene>
    <name evidence="9" type="primary">wcaJ_1</name>
    <name evidence="9" type="ORF">LuPra_03843</name>
</gene>
<dbReference type="InterPro" id="IPR036291">
    <property type="entry name" value="NAD(P)-bd_dom_sf"/>
</dbReference>
<dbReference type="PANTHER" id="PTHR30576:SF0">
    <property type="entry name" value="UNDECAPRENYL-PHOSPHATE N-ACETYLGALACTOSAMINYL 1-PHOSPHATE TRANSFERASE-RELATED"/>
    <property type="match status" value="1"/>
</dbReference>
<dbReference type="RefSeq" id="WP_110172227.1">
    <property type="nucleotide sequence ID" value="NZ_CP015136.1"/>
</dbReference>
<evidence type="ECO:0000256" key="1">
    <source>
        <dbReference type="ARBA" id="ARBA00004141"/>
    </source>
</evidence>
<keyword evidence="3 9" id="KW-0808">Transferase</keyword>
<evidence type="ECO:0000256" key="2">
    <source>
        <dbReference type="ARBA" id="ARBA00006464"/>
    </source>
</evidence>
<name>A0A143PPU8_LUTPR</name>
<dbReference type="InterPro" id="IPR017473">
    <property type="entry name" value="Undecaprenyl-P_gluc_Ptfrase"/>
</dbReference>
<dbReference type="Pfam" id="PF13727">
    <property type="entry name" value="CoA_binding_3"/>
    <property type="match status" value="1"/>
</dbReference>
<keyword evidence="5 7" id="KW-1133">Transmembrane helix</keyword>
<evidence type="ECO:0000256" key="3">
    <source>
        <dbReference type="ARBA" id="ARBA00022679"/>
    </source>
</evidence>
<sequence>MVRRYNRLLVVLHVAADSGAGVAAFLLAYWVRFHSGLIPVTKGYPPFVQYLWLAPLIGVLVPGAFHLHGLYRLRQGRSRIDDFFGVLVGSVLAVVLGVVSTLYVQTYYVPDQLKDRGVFEVSQLVWGLFLCFNVGLTCLTRVGVRDWMERRWRAGIGLKRVLVAGSGDLGRLVVDRILEHRELGLKVVGFVDDRAEGGAHLGYRGLPLLGTLEETPEILHREKIDHLYIALPLEEHVKMLGLVENANREIVEIRVVPDLLQIISLRARLEDLDGLPIINIHDVPLRGLNAVLKRTMDFVLASASLLVLAIPMGVLTLVIRLTSPGPALFRQERMGLDGKAFYVWKFRSMYDGAERNSGPVWAVEDDPRCTPIGQFLRRSNLDELPQLWNVLCGDMSLVGPRPERPFFVDQFKQRIPQYMLRHKVRAGLTGWAQVNGWRGNTSIEKRIEYDLYYIENWSLMLDLKIMWLTVIKGFFHKHAY</sequence>
<dbReference type="PATRIC" id="fig|1813736.3.peg.4049"/>
<keyword evidence="6 7" id="KW-0472">Membrane</keyword>
<feature type="transmembrane region" description="Helical" evidence="7">
    <location>
        <begin position="124"/>
        <end position="144"/>
    </location>
</feature>
<keyword evidence="10" id="KW-1185">Reference proteome</keyword>
<dbReference type="GO" id="GO:0089702">
    <property type="term" value="F:undecaprenyl-phosphate glucose phosphotransferase activity"/>
    <property type="evidence" value="ECO:0007669"/>
    <property type="project" value="UniProtKB-EC"/>
</dbReference>
<proteinExistence type="inferred from homology"/>
<dbReference type="Proteomes" id="UP000076079">
    <property type="component" value="Chromosome"/>
</dbReference>